<comment type="caution">
    <text evidence="1">The sequence shown here is derived from an EMBL/GenBank/DDBJ whole genome shotgun (WGS) entry which is preliminary data.</text>
</comment>
<gene>
    <name evidence="1" type="ORF">S06H3_62932</name>
</gene>
<sequence>MKSIEEPIKVEYLTRSNENGPDDLFICCASFEDRSISSISKMADDFQTKFSVIFVIEEPLYEEEVSENLRKLQMELSKKTTEQVLVISSQRQNPMDGLTQFDKMWKQFCHFTGSGSPFITIDISGFTKI</sequence>
<feature type="non-terminal residue" evidence="1">
    <location>
        <position position="129"/>
    </location>
</feature>
<organism evidence="1">
    <name type="scientific">marine sediment metagenome</name>
    <dbReference type="NCBI Taxonomy" id="412755"/>
    <lineage>
        <taxon>unclassified sequences</taxon>
        <taxon>metagenomes</taxon>
        <taxon>ecological metagenomes</taxon>
    </lineage>
</organism>
<reference evidence="1" key="1">
    <citation type="journal article" date="2014" name="Front. Microbiol.">
        <title>High frequency of phylogenetically diverse reductive dehalogenase-homologous genes in deep subseafloor sedimentary metagenomes.</title>
        <authorList>
            <person name="Kawai M."/>
            <person name="Futagami T."/>
            <person name="Toyoda A."/>
            <person name="Takaki Y."/>
            <person name="Nishi S."/>
            <person name="Hori S."/>
            <person name="Arai W."/>
            <person name="Tsubouchi T."/>
            <person name="Morono Y."/>
            <person name="Uchiyama I."/>
            <person name="Ito T."/>
            <person name="Fujiyama A."/>
            <person name="Inagaki F."/>
            <person name="Takami H."/>
        </authorList>
    </citation>
    <scope>NUCLEOTIDE SEQUENCE</scope>
    <source>
        <strain evidence="1">Expedition CK06-06</strain>
    </source>
</reference>
<accession>X1QNI3</accession>
<name>X1QNI3_9ZZZZ</name>
<proteinExistence type="predicted"/>
<evidence type="ECO:0000313" key="1">
    <source>
        <dbReference type="EMBL" id="GAI52525.1"/>
    </source>
</evidence>
<dbReference type="EMBL" id="BARV01041628">
    <property type="protein sequence ID" value="GAI52525.1"/>
    <property type="molecule type" value="Genomic_DNA"/>
</dbReference>
<dbReference type="AlphaFoldDB" id="X1QNI3"/>
<protein>
    <submittedName>
        <fullName evidence="1">Uncharacterized protein</fullName>
    </submittedName>
</protein>